<feature type="compositionally biased region" description="Low complexity" evidence="1">
    <location>
        <begin position="1"/>
        <end position="12"/>
    </location>
</feature>
<dbReference type="GeneID" id="23462617"/>
<organism evidence="2 3">
    <name type="scientific">Pandoravirus inopinatum</name>
    <dbReference type="NCBI Taxonomy" id="1605721"/>
    <lineage>
        <taxon>Viruses</taxon>
        <taxon>Pandoravirus</taxon>
    </lineage>
</organism>
<dbReference type="Proteomes" id="UP000202511">
    <property type="component" value="Segment"/>
</dbReference>
<feature type="compositionally biased region" description="Low complexity" evidence="1">
    <location>
        <begin position="103"/>
        <end position="114"/>
    </location>
</feature>
<feature type="region of interest" description="Disordered" evidence="1">
    <location>
        <begin position="1"/>
        <end position="32"/>
    </location>
</feature>
<protein>
    <submittedName>
        <fullName evidence="2">Ser/thr kinase</fullName>
    </submittedName>
</protein>
<dbReference type="EMBL" id="KP136319">
    <property type="protein sequence ID" value="AJF97700.1"/>
    <property type="molecule type" value="Genomic_DNA"/>
</dbReference>
<name>A0A0B5J796_9VIRU</name>
<evidence type="ECO:0000313" key="2">
    <source>
        <dbReference type="EMBL" id="AJF97700.1"/>
    </source>
</evidence>
<feature type="compositionally biased region" description="Low complexity" evidence="1">
    <location>
        <begin position="84"/>
        <end position="95"/>
    </location>
</feature>
<evidence type="ECO:0000256" key="1">
    <source>
        <dbReference type="SAM" id="MobiDB-lite"/>
    </source>
</evidence>
<proteinExistence type="predicted"/>
<dbReference type="GO" id="GO:0016301">
    <property type="term" value="F:kinase activity"/>
    <property type="evidence" value="ECO:0007669"/>
    <property type="project" value="UniProtKB-KW"/>
</dbReference>
<keyword evidence="2" id="KW-0418">Kinase</keyword>
<dbReference type="KEGG" id="vg:23462617"/>
<accession>A0A0B5J796</accession>
<reference evidence="2 3" key="1">
    <citation type="journal article" date="2015" name="Parasitol. Res.">
        <title>Viruses in close associations with free-living amoebae.</title>
        <authorList>
            <person name="Scheid P."/>
        </authorList>
    </citation>
    <scope>NUCLEOTIDE SEQUENCE [LARGE SCALE GENOMIC DNA]</scope>
    <source>
        <strain evidence="2">KlaHel</strain>
    </source>
</reference>
<keyword evidence="2" id="KW-0808">Transferase</keyword>
<dbReference type="RefSeq" id="YP_009119935.1">
    <property type="nucleotide sequence ID" value="NC_026440.1"/>
</dbReference>
<feature type="compositionally biased region" description="Basic and acidic residues" evidence="1">
    <location>
        <begin position="13"/>
        <end position="25"/>
    </location>
</feature>
<feature type="region of interest" description="Disordered" evidence="1">
    <location>
        <begin position="84"/>
        <end position="114"/>
    </location>
</feature>
<sequence>MIAAESTASSTASDRDHSSRSRMDGDATDEDLGLMAAGDEQRYLTSANMCRWVIDFADVQLGAQVGVGSYGVVYRAAGRASTWPSSALSASNSTSGPCSTSAPRSPSCSDSTTPTSWCLSAHVCTGPTCAW</sequence>
<evidence type="ECO:0000313" key="3">
    <source>
        <dbReference type="Proteomes" id="UP000202511"/>
    </source>
</evidence>